<reference evidence="2 3" key="1">
    <citation type="journal article" date="2015" name="Genome Announc.">
        <title>Expanding the biotechnology potential of lactobacilli through comparative genomics of 213 strains and associated genera.</title>
        <authorList>
            <person name="Sun Z."/>
            <person name="Harris H.M."/>
            <person name="McCann A."/>
            <person name="Guo C."/>
            <person name="Argimon S."/>
            <person name="Zhang W."/>
            <person name="Yang X."/>
            <person name="Jeffery I.B."/>
            <person name="Cooney J.C."/>
            <person name="Kagawa T.F."/>
            <person name="Liu W."/>
            <person name="Song Y."/>
            <person name="Salvetti E."/>
            <person name="Wrobel A."/>
            <person name="Rasinkangas P."/>
            <person name="Parkhill J."/>
            <person name="Rea M.C."/>
            <person name="O'Sullivan O."/>
            <person name="Ritari J."/>
            <person name="Douillard F.P."/>
            <person name="Paul Ross R."/>
            <person name="Yang R."/>
            <person name="Briner A.E."/>
            <person name="Felis G.E."/>
            <person name="de Vos W.M."/>
            <person name="Barrangou R."/>
            <person name="Klaenhammer T.R."/>
            <person name="Caufield P.W."/>
            <person name="Cui Y."/>
            <person name="Zhang H."/>
            <person name="O'Toole P.W."/>
        </authorList>
    </citation>
    <scope>NUCLEOTIDE SEQUENCE [LARGE SCALE GENOMIC DNA]</scope>
    <source>
        <strain evidence="2 3">DSM 20505</strain>
    </source>
</reference>
<accession>A0A0R1ZXI9</accession>
<protein>
    <recommendedName>
        <fullName evidence="4">Antitoxin</fullName>
    </recommendedName>
</protein>
<evidence type="ECO:0000313" key="3">
    <source>
        <dbReference type="Proteomes" id="UP000051679"/>
    </source>
</evidence>
<comment type="similarity">
    <text evidence="1">Belongs to the phD/YefM antitoxin family.</text>
</comment>
<dbReference type="InterPro" id="IPR036165">
    <property type="entry name" value="YefM-like_sf"/>
</dbReference>
<dbReference type="SUPFAM" id="SSF143120">
    <property type="entry name" value="YefM-like"/>
    <property type="match status" value="1"/>
</dbReference>
<dbReference type="EMBL" id="AYYO01000012">
    <property type="protein sequence ID" value="KRM55811.1"/>
    <property type="molecule type" value="Genomic_DNA"/>
</dbReference>
<comment type="caution">
    <text evidence="2">The sequence shown here is derived from an EMBL/GenBank/DDBJ whole genome shotgun (WGS) entry which is preliminary data.</text>
</comment>
<dbReference type="OrthoDB" id="2427986at2"/>
<dbReference type="AlphaFoldDB" id="A0A0R1ZXI9"/>
<organism evidence="2 3">
    <name type="scientific">Lacticaseibacillus sharpeae JCM 1186 = DSM 20505</name>
    <dbReference type="NCBI Taxonomy" id="1291052"/>
    <lineage>
        <taxon>Bacteria</taxon>
        <taxon>Bacillati</taxon>
        <taxon>Bacillota</taxon>
        <taxon>Bacilli</taxon>
        <taxon>Lactobacillales</taxon>
        <taxon>Lactobacillaceae</taxon>
        <taxon>Lacticaseibacillus</taxon>
    </lineage>
</organism>
<evidence type="ECO:0000313" key="2">
    <source>
        <dbReference type="EMBL" id="KRM55811.1"/>
    </source>
</evidence>
<proteinExistence type="inferred from homology"/>
<keyword evidence="3" id="KW-1185">Reference proteome</keyword>
<dbReference type="RefSeq" id="WP_054680012.1">
    <property type="nucleotide sequence ID" value="NZ_AYYO01000012.1"/>
</dbReference>
<gene>
    <name evidence="2" type="ORF">FC18_GL001005</name>
</gene>
<name>A0A0R1ZXI9_9LACO</name>
<evidence type="ECO:0008006" key="4">
    <source>
        <dbReference type="Google" id="ProtNLM"/>
    </source>
</evidence>
<evidence type="ECO:0000256" key="1">
    <source>
        <dbReference type="ARBA" id="ARBA00009981"/>
    </source>
</evidence>
<dbReference type="PATRIC" id="fig|1291052.5.peg.1016"/>
<dbReference type="Proteomes" id="UP000051679">
    <property type="component" value="Unassembled WGS sequence"/>
</dbReference>
<dbReference type="Gene3D" id="3.40.1620.10">
    <property type="entry name" value="YefM-like domain"/>
    <property type="match status" value="1"/>
</dbReference>
<sequence length="71" mass="7802">MAQTEYSAEMAQAHLADIVRVANEKGQVIKVTGTDDRPAAFIVPEAYWQALQATLTMVNGGRVFPVQHEDD</sequence>